<dbReference type="GO" id="GO:0038023">
    <property type="term" value="F:signaling receptor activity"/>
    <property type="evidence" value="ECO:0007669"/>
    <property type="project" value="TreeGrafter"/>
</dbReference>
<dbReference type="PANTHER" id="PTHR46806">
    <property type="entry name" value="F5/8 TYPE C DOMAIN-CONTAINING PROTEIN"/>
    <property type="match status" value="1"/>
</dbReference>
<dbReference type="Pfam" id="PF00754">
    <property type="entry name" value="F5_F8_type_C"/>
    <property type="match status" value="2"/>
</dbReference>
<dbReference type="GO" id="GO:0004322">
    <property type="term" value="F:ferroxidase activity"/>
    <property type="evidence" value="ECO:0007669"/>
    <property type="project" value="UniProtKB-EC"/>
</dbReference>
<keyword evidence="15" id="KW-0406">Ion transport</keyword>
<dbReference type="Gene3D" id="2.60.40.420">
    <property type="entry name" value="Cupredoxins - blue copper proteins"/>
    <property type="match status" value="5"/>
</dbReference>
<feature type="compositionally biased region" description="Polar residues" evidence="20">
    <location>
        <begin position="1502"/>
        <end position="1512"/>
    </location>
</feature>
<proteinExistence type="inferred from homology"/>
<evidence type="ECO:0000256" key="11">
    <source>
        <dbReference type="ARBA" id="ARBA00022737"/>
    </source>
</evidence>
<evidence type="ECO:0000256" key="2">
    <source>
        <dbReference type="ARBA" id="ARBA00004167"/>
    </source>
</evidence>
<feature type="region of interest" description="Disordered" evidence="20">
    <location>
        <begin position="1484"/>
        <end position="1556"/>
    </location>
</feature>
<evidence type="ECO:0000256" key="9">
    <source>
        <dbReference type="ARBA" id="ARBA00022723"/>
    </source>
</evidence>
<feature type="region of interest" description="Disordered" evidence="20">
    <location>
        <begin position="783"/>
        <end position="807"/>
    </location>
</feature>
<dbReference type="InterPro" id="IPR033138">
    <property type="entry name" value="Cu_oxidase_CS"/>
</dbReference>
<feature type="disulfide bond" evidence="19">
    <location>
        <begin position="268"/>
        <end position="349"/>
    </location>
</feature>
<comment type="caution">
    <text evidence="23">The sequence shown here is derived from an EMBL/GenBank/DDBJ whole genome shotgun (WGS) entry which is preliminary data.</text>
</comment>
<dbReference type="PROSITE" id="PS01285">
    <property type="entry name" value="FA58C_1"/>
    <property type="match status" value="2"/>
</dbReference>
<evidence type="ECO:0000313" key="23">
    <source>
        <dbReference type="EMBL" id="TFJ96923.1"/>
    </source>
</evidence>
<sequence>MRGTMPGGVLCCFLLGCLFQESFGITRRYYIGAVETDWDYVHSSLLSVLQAPAGASGVQGQKSPMSGISTRYKKAVFVEYTDSSFMQTKPKPAWMGLLGPTIRAEVYDTVVVTFKNLASRPFSLHAVGVTYWKASEGAGYKDETSQAEKEDDEVDPGKTHTYVWEILEDQGPTEFDPSCLTYSYFSYTNSVKDINSGLIGALLVCRPGALTKDGTQGTLQEFVLLFSVIDEGKSWYPEPNHTGTPRPLAQLHAINGYINGSLPDLHLCQKRPVYWHVIGLGTAPEVHSIFFEGHTFLVRSHRHATLEISPATFLTAQTMPTTSGRFLMFCQIPAHQQAGMEAYISVEVCLEEPKMKMRLAIDAPDEDYYDDSYDLDNTVIMFDESDSSPSIGARAFAKQEPVTWTHYIAAEEVDWDYAPIMPTYLDRSYTSQFLEAGPQRIGSKYKKVMFVEYEDGTFKKRKVSDQRDTGILGPVLKGEVGDQFTIVFKNLASRPYNIYPHGLTSISSYHPVKSSEDKDVKDIPIEPGQSFKYSWKVTTEDGPAGSDPRCLTHFYYSSINPVQDTASGLIGPLLICSKESMDQRGNQMMSDETRFVLFSVFDENHSWYLAENIQRFCTDAATVNPQNPEFYASNVIHSINGYVFDNLHLKLCLHQVVYWYVLSVGAQTDFLSVFFSGNTFKHNMVFKDTLTLFPLSGETVFMSMEKPGVWMLTCLNPDFRDRGMWTKFTVSKCNTDPELYSYGEGYDLIPDYLTNEGNVLQPRGFPKIKRWCRLCLRKHRNVTSSDKETEMLNPQLTPCLRKPSQPLKFNNRLQNSRKNSMDPSSNSTSVLSDLHGLSLSSQTETSFEPISYDSISEEAGLSEMISPDQGFGPPSPEGNSTSLSEVVHHNTSSARAAAAGSYPEGDTLFFGKRRPIQAVEMAKENLELHKLVDNVMFQLTAPLANSEKFLKGNVTLAQLKESARVMGHQEPSFNAEETGLQGNDISLQLNDSKHDSRFQERIPLHDEEMPLELNITSLKPHIPLNDTIATEMTSSTNDNTFLKGNSTSASLDKSADNTSIRVITYVNSGKAFLKSNGAPIQLDTRLENDTRLQEEASLGLYETSQEGKLNSPAYGTMLQENTSATNGEVFFEKTVENSSNDTGIQRTPAPHQKDLLLGRTNIALLDTYDTADLRLAENRPLDHETGQDKSGDGLGLSNVERSLSAESSIRLAPDKLTNGTSLLKKTFLGHNDIFATSYVTTQESNELILGTKFQEATESEEMSEMENVDFLKLNVMANERQFEKAPLQSSKDTFLKHKVTALSLNGPTNEDNSLLDNEEVYLNRKVPPAELVDLINGTGLLEASSSDKEGTLHKGKRMELDLDSRTPGKPVQRTAVKPCDQNSQGCSTHVKKRSLESQGTSLEETEVQQGLEDKARALKGRHNSGKHTGGIGAVLRGTIKISYNDRANPLAARPLLVDTTARDHGATGTDNPTGYIRGVSASLPYHASSHEPPAVEGHYDNQGESDTTQRGGNSFLKVEEEEKTSATSAYSSEKTTKEEQEVGTEADTKHTASAGEQTMSMVPISTQVVGQVSGIETPAVTAMQRKRGVDWEARLSLQPKGNVTDGEVSTLDQLELKEMWIFGKLQQELESSAVKDQELGTESKDFPASKEASEILTKRASKGNYPLPQDGVALNQTLKGDQWKLKHSHQENQVFKKEDAIPLSGSKIQTPEWKKEVQGVDGTQSSRESISKAKNRSSTPGSEEYFDTPREPNALNNMVKSNISMPQKEKSDYDDYSKPEKDTDEFDIYGEEDQDLRTFTGRVQQYFIAAVEVLWEYESQRPQHFLKVKGPSRGWRKPFQPYKKVVFRGYLDNSFTQPLARGELDEHLGILGPYIRAEVDDVIMVSFKNLASRPYSFHSNLLPYQGGLGENNTPSHEAVQPGELREYSWKVLPQMAPTVNEFDCKAWAYFSSVNLEKDLHSGLVGPLLICRPGVLSPAFRRQLAVQEFSLLFTIFDETKSWYLTENMERNCPPLCQIQPDDPDFRRSSYFHAINGYVMDALPGLVMAQHQKVRWYLLNVGGTEDIHSVYFHGQQFAIRTNHEYRMGVYNLYPGVFGTVEMRPSHPGIWRVECEVGEHQQAGMSALFLVYDPKCQNPLGLASGNIADAQITASGQYDQWAPRLARLDYSGSVNAWSTDSGNSWIQVDLLRPMILHGIKTQGARQKLSSLYISQFVIFYGLDGERWKRYKGNATSSQMVFFGNVDATEVKDNRFNPPIIARYIRLHPTHYSIRTTLRMELIGCDLNSCSMPLGMENKSISNQQISASSYSENMFSSWAPSQARLNLQERTNAWKPKVNSPNEWLQVDFEKIMRVTGIVTQGTKAIFSYMFVKEFAVSSSQDGSRWTPVLQDGEEKESAGPGWQTTWTISGPISVGPSPGQLCTSSPLPWGSCSFSVASRFFWTEETRGTSRLVYVLSVQR</sequence>
<dbReference type="CDD" id="cd00057">
    <property type="entry name" value="FA58C"/>
    <property type="match status" value="2"/>
</dbReference>
<dbReference type="OrthoDB" id="2121828at2759"/>
<feature type="compositionally biased region" description="Basic and acidic residues" evidence="20">
    <location>
        <begin position="1534"/>
        <end position="1550"/>
    </location>
</feature>
<evidence type="ECO:0000256" key="3">
    <source>
        <dbReference type="ARBA" id="ARBA00004613"/>
    </source>
</evidence>
<keyword evidence="6" id="KW-0813">Transport</keyword>
<reference evidence="23 24" key="1">
    <citation type="submission" date="2019-04" db="EMBL/GenBank/DDBJ databases">
        <title>Draft genome of the big-headed turtle Platysternon megacephalum.</title>
        <authorList>
            <person name="Gong S."/>
        </authorList>
    </citation>
    <scope>NUCLEOTIDE SEQUENCE [LARGE SCALE GENOMIC DNA]</scope>
    <source>
        <strain evidence="23">DO16091913</strain>
        <tissue evidence="23">Muscle</tissue>
    </source>
</reference>
<keyword evidence="8" id="KW-0812">Transmembrane</keyword>
<dbReference type="EMBL" id="QXTE01000555">
    <property type="protein sequence ID" value="TFJ96923.1"/>
    <property type="molecule type" value="Genomic_DNA"/>
</dbReference>
<dbReference type="InterPro" id="IPR024715">
    <property type="entry name" value="Factor_5/8-like"/>
</dbReference>
<dbReference type="PIRSF" id="PIRSF000354">
    <property type="entry name" value="Factors_V_VIII"/>
    <property type="match status" value="1"/>
</dbReference>
<name>A0A4D9DPM2_9SAUR</name>
<dbReference type="PROSITE" id="PS00079">
    <property type="entry name" value="MULTICOPPER_OXIDASE1"/>
    <property type="match status" value="2"/>
</dbReference>
<feature type="compositionally biased region" description="Basic and acidic residues" evidence="20">
    <location>
        <begin position="1767"/>
        <end position="1780"/>
    </location>
</feature>
<comment type="subcellular location">
    <subcellularLocation>
        <location evidence="2">Membrane</location>
        <topology evidence="2">Single-pass membrane protein</topology>
    </subcellularLocation>
    <subcellularLocation>
        <location evidence="3">Secreted</location>
    </subcellularLocation>
</comment>
<dbReference type="GO" id="GO:0006811">
    <property type="term" value="P:monoatomic ion transport"/>
    <property type="evidence" value="ECO:0007669"/>
    <property type="project" value="UniProtKB-KW"/>
</dbReference>
<feature type="region of interest" description="Disordered" evidence="20">
    <location>
        <begin position="1362"/>
        <end position="1385"/>
    </location>
</feature>
<feature type="chain" id="PRO_5020026210" description="ferroxidase" evidence="21">
    <location>
        <begin position="25"/>
        <end position="2458"/>
    </location>
</feature>
<keyword evidence="11" id="KW-0677">Repeat</keyword>
<evidence type="ECO:0000256" key="4">
    <source>
        <dbReference type="ARBA" id="ARBA00010609"/>
    </source>
</evidence>
<evidence type="ECO:0000256" key="19">
    <source>
        <dbReference type="PIRSR" id="PIRSR000354-1"/>
    </source>
</evidence>
<dbReference type="GO" id="GO:0005886">
    <property type="term" value="C:plasma membrane"/>
    <property type="evidence" value="ECO:0007669"/>
    <property type="project" value="TreeGrafter"/>
</dbReference>
<dbReference type="InterPro" id="IPR011707">
    <property type="entry name" value="Cu-oxidase-like_N"/>
</dbReference>
<dbReference type="PROSITE" id="PS50022">
    <property type="entry name" value="FA58C_3"/>
    <property type="match status" value="2"/>
</dbReference>
<feature type="compositionally biased region" description="Polar residues" evidence="20">
    <location>
        <begin position="877"/>
        <end position="894"/>
    </location>
</feature>
<dbReference type="Gene3D" id="2.60.120.260">
    <property type="entry name" value="Galactose-binding domain-like"/>
    <property type="match status" value="2"/>
</dbReference>
<feature type="domain" description="F5/8 type C" evidence="22">
    <location>
        <begin position="2133"/>
        <end position="2281"/>
    </location>
</feature>
<evidence type="ECO:0000256" key="13">
    <source>
        <dbReference type="ARBA" id="ARBA00022989"/>
    </source>
</evidence>
<reference evidence="23 24" key="2">
    <citation type="submission" date="2019-04" db="EMBL/GenBank/DDBJ databases">
        <title>The genome sequence of big-headed turtle.</title>
        <authorList>
            <person name="Gong S."/>
        </authorList>
    </citation>
    <scope>NUCLEOTIDE SEQUENCE [LARGE SCALE GENOMIC DNA]</scope>
    <source>
        <strain evidence="23">DO16091913</strain>
        <tissue evidence="23">Muscle</tissue>
    </source>
</reference>
<feature type="compositionally biased region" description="Polar residues" evidence="20">
    <location>
        <begin position="1754"/>
        <end position="1765"/>
    </location>
</feature>
<comment type="cofactor">
    <cofactor evidence="1">
        <name>Cu cation</name>
        <dbReference type="ChEBI" id="CHEBI:23378"/>
    </cofactor>
</comment>
<gene>
    <name evidence="23" type="ORF">DR999_PMT21264</name>
</gene>
<keyword evidence="9" id="KW-0479">Metal-binding</keyword>
<evidence type="ECO:0000259" key="22">
    <source>
        <dbReference type="PROSITE" id="PS50022"/>
    </source>
</evidence>
<dbReference type="InterPro" id="IPR000421">
    <property type="entry name" value="FA58C"/>
</dbReference>
<keyword evidence="16" id="KW-0472">Membrane</keyword>
<dbReference type="EC" id="1.16.3.1" evidence="5"/>
<feature type="disulfide bond" evidence="19">
    <location>
        <begin position="1944"/>
        <end position="1970"/>
    </location>
</feature>
<organism evidence="23 24">
    <name type="scientific">Platysternon megacephalum</name>
    <name type="common">big-headed turtle</name>
    <dbReference type="NCBI Taxonomy" id="55544"/>
    <lineage>
        <taxon>Eukaryota</taxon>
        <taxon>Metazoa</taxon>
        <taxon>Chordata</taxon>
        <taxon>Craniata</taxon>
        <taxon>Vertebrata</taxon>
        <taxon>Euteleostomi</taxon>
        <taxon>Archelosauria</taxon>
        <taxon>Testudinata</taxon>
        <taxon>Testudines</taxon>
        <taxon>Cryptodira</taxon>
        <taxon>Durocryptodira</taxon>
        <taxon>Testudinoidea</taxon>
        <taxon>Platysternidae</taxon>
        <taxon>Platysternon</taxon>
    </lineage>
</organism>
<feature type="disulfide bond" evidence="19">
    <location>
        <begin position="179"/>
        <end position="205"/>
    </location>
</feature>
<dbReference type="PROSITE" id="PS01286">
    <property type="entry name" value="FA58C_2"/>
    <property type="match status" value="1"/>
</dbReference>
<dbReference type="InterPro" id="IPR050633">
    <property type="entry name" value="Neuropilin_MCO_CoagFactor"/>
</dbReference>
<feature type="region of interest" description="Disordered" evidence="20">
    <location>
        <begin position="1689"/>
        <end position="1780"/>
    </location>
</feature>
<accession>A0A4D9DPM2</accession>
<evidence type="ECO:0000313" key="24">
    <source>
        <dbReference type="Proteomes" id="UP000297703"/>
    </source>
</evidence>
<feature type="disulfide bond" evidence="19">
    <location>
        <begin position="2011"/>
        <end position="2015"/>
    </location>
</feature>
<dbReference type="GO" id="GO:0005576">
    <property type="term" value="C:extracellular region"/>
    <property type="evidence" value="ECO:0007669"/>
    <property type="project" value="UniProtKB-SubCell"/>
</dbReference>
<dbReference type="Pfam" id="PF07731">
    <property type="entry name" value="Cu-oxidase_2"/>
    <property type="match status" value="1"/>
</dbReference>
<keyword evidence="12" id="KW-0106">Calcium</keyword>
<keyword evidence="14" id="KW-0560">Oxidoreductase</keyword>
<feature type="signal peptide" evidence="21">
    <location>
        <begin position="1"/>
        <end position="24"/>
    </location>
</feature>
<dbReference type="GO" id="GO:0005507">
    <property type="term" value="F:copper ion binding"/>
    <property type="evidence" value="ECO:0007669"/>
    <property type="project" value="InterPro"/>
</dbReference>
<evidence type="ECO:0000256" key="6">
    <source>
        <dbReference type="ARBA" id="ARBA00022448"/>
    </source>
</evidence>
<dbReference type="SUPFAM" id="SSF49785">
    <property type="entry name" value="Galactose-binding domain-like"/>
    <property type="match status" value="2"/>
</dbReference>
<evidence type="ECO:0000256" key="5">
    <source>
        <dbReference type="ARBA" id="ARBA00013107"/>
    </source>
</evidence>
<keyword evidence="7" id="KW-0964">Secreted</keyword>
<dbReference type="FunFam" id="2.60.40.420:FF:000002">
    <property type="entry name" value="Hephaestin like 1"/>
    <property type="match status" value="1"/>
</dbReference>
<feature type="domain" description="F5/8 type C" evidence="22">
    <location>
        <begin position="2286"/>
        <end position="2386"/>
    </location>
</feature>
<evidence type="ECO:0000256" key="17">
    <source>
        <dbReference type="ARBA" id="ARBA00023157"/>
    </source>
</evidence>
<evidence type="ECO:0000256" key="7">
    <source>
        <dbReference type="ARBA" id="ARBA00022525"/>
    </source>
</evidence>
<evidence type="ECO:0000256" key="16">
    <source>
        <dbReference type="ARBA" id="ARBA00023136"/>
    </source>
</evidence>
<dbReference type="SUPFAM" id="SSF49503">
    <property type="entry name" value="Cupredoxins"/>
    <property type="match status" value="6"/>
</dbReference>
<evidence type="ECO:0000256" key="20">
    <source>
        <dbReference type="SAM" id="MobiDB-lite"/>
    </source>
</evidence>
<dbReference type="STRING" id="55544.A0A4D9DPM2"/>
<comment type="similarity">
    <text evidence="4">Belongs to the multicopper oxidase family.</text>
</comment>
<keyword evidence="18" id="KW-0325">Glycoprotein</keyword>
<feature type="disulfide bond" evidence="19">
    <location>
        <begin position="2133"/>
        <end position="2281"/>
    </location>
</feature>
<evidence type="ECO:0000256" key="15">
    <source>
        <dbReference type="ARBA" id="ARBA00023065"/>
    </source>
</evidence>
<dbReference type="PANTHER" id="PTHR46806:SF7">
    <property type="entry name" value="COAGULATION FACTOR VIII"/>
    <property type="match status" value="1"/>
</dbReference>
<dbReference type="SMART" id="SM00231">
    <property type="entry name" value="FA58C"/>
    <property type="match status" value="2"/>
</dbReference>
<keyword evidence="17 19" id="KW-1015">Disulfide bond</keyword>
<dbReference type="Proteomes" id="UP000297703">
    <property type="component" value="Unassembled WGS sequence"/>
</dbReference>
<evidence type="ECO:0000256" key="14">
    <source>
        <dbReference type="ARBA" id="ARBA00023002"/>
    </source>
</evidence>
<dbReference type="InterPro" id="IPR008972">
    <property type="entry name" value="Cupredoxin"/>
</dbReference>
<evidence type="ECO:0000256" key="10">
    <source>
        <dbReference type="ARBA" id="ARBA00022729"/>
    </source>
</evidence>
<dbReference type="FunFam" id="2.60.120.260:FF:000002">
    <property type="entry name" value="Coagulation factor VIII"/>
    <property type="match status" value="2"/>
</dbReference>
<keyword evidence="13" id="KW-1133">Transmembrane helix</keyword>
<keyword evidence="10 21" id="KW-0732">Signal</keyword>
<dbReference type="InterPro" id="IPR008979">
    <property type="entry name" value="Galactose-bd-like_sf"/>
</dbReference>
<feature type="disulfide bond" evidence="19">
    <location>
        <begin position="550"/>
        <end position="576"/>
    </location>
</feature>
<protein>
    <recommendedName>
        <fullName evidence="5">ferroxidase</fullName>
        <ecNumber evidence="5">1.16.3.1</ecNumber>
    </recommendedName>
</protein>
<dbReference type="FunFam" id="2.60.40.420:FF:000011">
    <property type="entry name" value="Coagulation factor VIII (Predicted)"/>
    <property type="match status" value="1"/>
</dbReference>
<dbReference type="InterPro" id="IPR011706">
    <property type="entry name" value="Cu-oxidase_C"/>
</dbReference>
<evidence type="ECO:0000256" key="18">
    <source>
        <dbReference type="ARBA" id="ARBA00023180"/>
    </source>
</evidence>
<keyword evidence="24" id="KW-1185">Reference proteome</keyword>
<evidence type="ECO:0000256" key="12">
    <source>
        <dbReference type="ARBA" id="ARBA00022837"/>
    </source>
</evidence>
<evidence type="ECO:0000256" key="1">
    <source>
        <dbReference type="ARBA" id="ARBA00001935"/>
    </source>
</evidence>
<feature type="disulfide bond" evidence="19">
    <location>
        <begin position="652"/>
        <end position="733"/>
    </location>
</feature>
<feature type="compositionally biased region" description="Basic and acidic residues" evidence="20">
    <location>
        <begin position="1689"/>
        <end position="1700"/>
    </location>
</feature>
<evidence type="ECO:0000256" key="8">
    <source>
        <dbReference type="ARBA" id="ARBA00022692"/>
    </source>
</evidence>
<dbReference type="PROSITE" id="PS51257">
    <property type="entry name" value="PROKAR_LIPOPROTEIN"/>
    <property type="match status" value="1"/>
</dbReference>
<feature type="region of interest" description="Disordered" evidence="20">
    <location>
        <begin position="864"/>
        <end position="900"/>
    </location>
</feature>
<dbReference type="Pfam" id="PF07732">
    <property type="entry name" value="Cu-oxidase_3"/>
    <property type="match status" value="2"/>
</dbReference>
<evidence type="ECO:0000256" key="21">
    <source>
        <dbReference type="SAM" id="SignalP"/>
    </source>
</evidence>